<gene>
    <name evidence="2" type="ORF">SAMN05660895_1169</name>
</gene>
<evidence type="ECO:0000256" key="1">
    <source>
        <dbReference type="SAM" id="SignalP"/>
    </source>
</evidence>
<keyword evidence="2" id="KW-0645">Protease</keyword>
<dbReference type="OrthoDB" id="3521766at2"/>
<dbReference type="STRING" id="1393122.SAMN05660895_1169"/>
<evidence type="ECO:0000313" key="3">
    <source>
        <dbReference type="Proteomes" id="UP000199537"/>
    </source>
</evidence>
<dbReference type="Proteomes" id="UP000199537">
    <property type="component" value="Unassembled WGS sequence"/>
</dbReference>
<dbReference type="PROSITE" id="PS51257">
    <property type="entry name" value="PROKAR_LIPOPROTEIN"/>
    <property type="match status" value="1"/>
</dbReference>
<dbReference type="EMBL" id="FPCJ01000001">
    <property type="protein sequence ID" value="SFV31756.1"/>
    <property type="molecule type" value="Genomic_DNA"/>
</dbReference>
<name>A0A1I7NB37_9BACT</name>
<evidence type="ECO:0000313" key="2">
    <source>
        <dbReference type="EMBL" id="SFV31756.1"/>
    </source>
</evidence>
<dbReference type="InterPro" id="IPR021109">
    <property type="entry name" value="Peptidase_aspartic_dom_sf"/>
</dbReference>
<accession>A0A1I7NB37</accession>
<keyword evidence="2" id="KW-0378">Hydrolase</keyword>
<dbReference type="GO" id="GO:0008233">
    <property type="term" value="F:peptidase activity"/>
    <property type="evidence" value="ECO:0007669"/>
    <property type="project" value="UniProtKB-KW"/>
</dbReference>
<proteinExistence type="predicted"/>
<protein>
    <submittedName>
        <fullName evidence="2">Aspartyl protease</fullName>
    </submittedName>
</protein>
<dbReference type="Pfam" id="PF13650">
    <property type="entry name" value="Asp_protease_2"/>
    <property type="match status" value="1"/>
</dbReference>
<feature type="chain" id="PRO_5011522377" evidence="1">
    <location>
        <begin position="26"/>
        <end position="315"/>
    </location>
</feature>
<dbReference type="Gene3D" id="2.40.70.10">
    <property type="entry name" value="Acid Proteases"/>
    <property type="match status" value="1"/>
</dbReference>
<sequence length="315" mass="35655">MNLPLRNYLAGICWLICGCLQTAWAQAQHTIRPVSVLPFSYDGLHIFIKGVIHPYDKDTLNFIFDSGCEMNILDASYAALWKLTAVKKAGISGLADGMTYLPVLDMAELQLGDAHLEKPSFYLEDLKELNTPSTPVDGILGYPLLAVYTVMVDFDHHRLLLYRPGPFPYSKKGQVLRMDLNFYTPVIQASLPFANGNTLKGTYHITLGGNYGVMFNYPYVRKYRVDEAFLQRTGEWPVKDMLKTIDYFNGVLTALIIGQYHLRNVPGSYSPDVDDGNPEREIAGAIGNEVWRQFNLIFNLSQHELYLEPNKQFGR</sequence>
<dbReference type="GO" id="GO:0006508">
    <property type="term" value="P:proteolysis"/>
    <property type="evidence" value="ECO:0007669"/>
    <property type="project" value="UniProtKB-KW"/>
</dbReference>
<dbReference type="AlphaFoldDB" id="A0A1I7NB37"/>
<organism evidence="2 3">
    <name type="scientific">Thermoflavifilum thermophilum</name>
    <dbReference type="NCBI Taxonomy" id="1393122"/>
    <lineage>
        <taxon>Bacteria</taxon>
        <taxon>Pseudomonadati</taxon>
        <taxon>Bacteroidota</taxon>
        <taxon>Chitinophagia</taxon>
        <taxon>Chitinophagales</taxon>
        <taxon>Chitinophagaceae</taxon>
        <taxon>Thermoflavifilum</taxon>
    </lineage>
</organism>
<reference evidence="3" key="1">
    <citation type="submission" date="2016-10" db="EMBL/GenBank/DDBJ databases">
        <authorList>
            <person name="Varghese N."/>
            <person name="Submissions S."/>
        </authorList>
    </citation>
    <scope>NUCLEOTIDE SEQUENCE [LARGE SCALE GENOMIC DNA]</scope>
    <source>
        <strain evidence="3">DSM 14807</strain>
    </source>
</reference>
<dbReference type="RefSeq" id="WP_092458869.1">
    <property type="nucleotide sequence ID" value="NZ_FPCJ01000001.1"/>
</dbReference>
<keyword evidence="3" id="KW-1185">Reference proteome</keyword>
<keyword evidence="1" id="KW-0732">Signal</keyword>
<feature type="signal peptide" evidence="1">
    <location>
        <begin position="1"/>
        <end position="25"/>
    </location>
</feature>